<name>A0A0E9XK82_ANGAN</name>
<organism evidence="2">
    <name type="scientific">Anguilla anguilla</name>
    <name type="common">European freshwater eel</name>
    <name type="synonym">Muraena anguilla</name>
    <dbReference type="NCBI Taxonomy" id="7936"/>
    <lineage>
        <taxon>Eukaryota</taxon>
        <taxon>Metazoa</taxon>
        <taxon>Chordata</taxon>
        <taxon>Craniata</taxon>
        <taxon>Vertebrata</taxon>
        <taxon>Euteleostomi</taxon>
        <taxon>Actinopterygii</taxon>
        <taxon>Neopterygii</taxon>
        <taxon>Teleostei</taxon>
        <taxon>Anguilliformes</taxon>
        <taxon>Anguillidae</taxon>
        <taxon>Anguilla</taxon>
    </lineage>
</organism>
<accession>A0A0E9XK82</accession>
<reference evidence="2" key="1">
    <citation type="submission" date="2014-11" db="EMBL/GenBank/DDBJ databases">
        <authorList>
            <person name="Amaro Gonzalez C."/>
        </authorList>
    </citation>
    <scope>NUCLEOTIDE SEQUENCE</scope>
</reference>
<dbReference type="EMBL" id="GBXM01005751">
    <property type="protein sequence ID" value="JAI02827.1"/>
    <property type="molecule type" value="Transcribed_RNA"/>
</dbReference>
<protein>
    <submittedName>
        <fullName evidence="2">Uncharacterized protein</fullName>
    </submittedName>
</protein>
<reference evidence="2" key="2">
    <citation type="journal article" date="2015" name="Fish Shellfish Immunol.">
        <title>Early steps in the European eel (Anguilla anguilla)-Vibrio vulnificus interaction in the gills: Role of the RtxA13 toxin.</title>
        <authorList>
            <person name="Callol A."/>
            <person name="Pajuelo D."/>
            <person name="Ebbesson L."/>
            <person name="Teles M."/>
            <person name="MacKenzie S."/>
            <person name="Amaro C."/>
        </authorList>
    </citation>
    <scope>NUCLEOTIDE SEQUENCE</scope>
</reference>
<proteinExistence type="predicted"/>
<dbReference type="AlphaFoldDB" id="A0A0E9XK82"/>
<sequence>MTSWWARDTRVRPLAWLKVSEMSCPKVYPAPRGEIPQPPRSSGSDHRRSHMGPSCGTS</sequence>
<evidence type="ECO:0000256" key="1">
    <source>
        <dbReference type="SAM" id="MobiDB-lite"/>
    </source>
</evidence>
<evidence type="ECO:0000313" key="2">
    <source>
        <dbReference type="EMBL" id="JAI02827.1"/>
    </source>
</evidence>
<feature type="region of interest" description="Disordered" evidence="1">
    <location>
        <begin position="27"/>
        <end position="58"/>
    </location>
</feature>